<evidence type="ECO:0000256" key="2">
    <source>
        <dbReference type="ARBA" id="ARBA00022692"/>
    </source>
</evidence>
<keyword evidence="4 5" id="KW-0472">Membrane</keyword>
<evidence type="ECO:0000256" key="5">
    <source>
        <dbReference type="SAM" id="Phobius"/>
    </source>
</evidence>
<accession>A0ABM8AP12</accession>
<feature type="transmembrane region" description="Helical" evidence="5">
    <location>
        <begin position="63"/>
        <end position="83"/>
    </location>
</feature>
<feature type="transmembrane region" description="Helical" evidence="5">
    <location>
        <begin position="215"/>
        <end position="235"/>
    </location>
</feature>
<evidence type="ECO:0008006" key="8">
    <source>
        <dbReference type="Google" id="ProtNLM"/>
    </source>
</evidence>
<proteinExistence type="predicted"/>
<feature type="transmembrane region" description="Helical" evidence="5">
    <location>
        <begin position="138"/>
        <end position="159"/>
    </location>
</feature>
<evidence type="ECO:0000256" key="3">
    <source>
        <dbReference type="ARBA" id="ARBA00022989"/>
    </source>
</evidence>
<evidence type="ECO:0000256" key="4">
    <source>
        <dbReference type="ARBA" id="ARBA00023136"/>
    </source>
</evidence>
<dbReference type="Pfam" id="PF02361">
    <property type="entry name" value="CbiQ"/>
    <property type="match status" value="1"/>
</dbReference>
<evidence type="ECO:0000313" key="7">
    <source>
        <dbReference type="Proteomes" id="UP001061361"/>
    </source>
</evidence>
<comment type="subcellular location">
    <subcellularLocation>
        <location evidence="1">Membrane</location>
        <topology evidence="1">Multi-pass membrane protein</topology>
    </subcellularLocation>
</comment>
<gene>
    <name evidence="6" type="ORF">JCM14722_06890</name>
</gene>
<dbReference type="Proteomes" id="UP001061361">
    <property type="component" value="Chromosome"/>
</dbReference>
<keyword evidence="2 5" id="KW-0812">Transmembrane</keyword>
<organism evidence="6 7">
    <name type="scientific">Pseudodesulfovibrio portus</name>
    <dbReference type="NCBI Taxonomy" id="231439"/>
    <lineage>
        <taxon>Bacteria</taxon>
        <taxon>Pseudomonadati</taxon>
        <taxon>Thermodesulfobacteriota</taxon>
        <taxon>Desulfovibrionia</taxon>
        <taxon>Desulfovibrionales</taxon>
        <taxon>Desulfovibrionaceae</taxon>
    </lineage>
</organism>
<feature type="transmembrane region" description="Helical" evidence="5">
    <location>
        <begin position="30"/>
        <end position="51"/>
    </location>
</feature>
<dbReference type="EMBL" id="AP026708">
    <property type="protein sequence ID" value="BDQ33147.1"/>
    <property type="molecule type" value="Genomic_DNA"/>
</dbReference>
<evidence type="ECO:0000313" key="6">
    <source>
        <dbReference type="EMBL" id="BDQ33147.1"/>
    </source>
</evidence>
<sequence length="236" mass="25628">MRAVADGLRALDPRLKLAAALVLGPCLWKVHVASAAFCALVFLFLVPMLSASRPLGSRMVKSLFFFIFLWVAVKSGVDAMTGVPSEYILADAGQLAVRLTGLVLLGLVLALSTSPRTIGLAVAWYIRPLVGRERAWRVALSLALMVHFLPICLSTVIGVRDALDRRCPEMGGIMKARVIPQAVIRNLGQKTWSQTLAVASRGLEGPEAWEADFRWAALDLVWACLIAIVVVLLFIP</sequence>
<keyword evidence="7" id="KW-1185">Reference proteome</keyword>
<name>A0ABM8AP12_9BACT</name>
<dbReference type="InterPro" id="IPR003339">
    <property type="entry name" value="ABC/ECF_trnsptr_transmembrane"/>
</dbReference>
<reference evidence="6" key="1">
    <citation type="submission" date="2022-08" db="EMBL/GenBank/DDBJ databases">
        <title>Genome Sequence of the sulphate-reducing bacterium, Pseudodesulfovibrio portus JCM14722.</title>
        <authorList>
            <person name="Kondo R."/>
            <person name="Kataoka T."/>
        </authorList>
    </citation>
    <scope>NUCLEOTIDE SEQUENCE</scope>
    <source>
        <strain evidence="6">JCM 14722</strain>
    </source>
</reference>
<evidence type="ECO:0000256" key="1">
    <source>
        <dbReference type="ARBA" id="ARBA00004141"/>
    </source>
</evidence>
<keyword evidence="3 5" id="KW-1133">Transmembrane helix</keyword>
<protein>
    <recommendedName>
        <fullName evidence="8">Cobalt transport protein</fullName>
    </recommendedName>
</protein>
<feature type="transmembrane region" description="Helical" evidence="5">
    <location>
        <begin position="103"/>
        <end position="126"/>
    </location>
</feature>
<dbReference type="RefSeq" id="WP_264984117.1">
    <property type="nucleotide sequence ID" value="NZ_AP026708.1"/>
</dbReference>